<dbReference type="EMBL" id="JBFTWV010000064">
    <property type="protein sequence ID" value="KAL2792928.1"/>
    <property type="molecule type" value="Genomic_DNA"/>
</dbReference>
<sequence>MSRTAVKVDVRDARGREAAVEELDAAIDEAIVDNVILGQGFNYLQRLLHLERTPTGVKTLVDSRGVQYSASSTVTLLIGQSGGSWSAPAVFYISDSVGTAPGGGYGILLGNSLKARFSVPRADGIESYGAAPTVLHYKDQQERKQREEDAARNNPELRRKAKERQENLDKQKKERKDTGNGQSASTA</sequence>
<evidence type="ECO:0000256" key="1">
    <source>
        <dbReference type="SAM" id="MobiDB-lite"/>
    </source>
</evidence>
<proteinExistence type="predicted"/>
<reference evidence="2 3" key="1">
    <citation type="submission" date="2024-07" db="EMBL/GenBank/DDBJ databases">
        <title>Section-level genome sequencing and comparative genomics of Aspergillus sections Usti and Cavernicolus.</title>
        <authorList>
            <consortium name="Lawrence Berkeley National Laboratory"/>
            <person name="Nybo J.L."/>
            <person name="Vesth T.C."/>
            <person name="Theobald S."/>
            <person name="Frisvad J.C."/>
            <person name="Larsen T.O."/>
            <person name="Kjaerboelling I."/>
            <person name="Rothschild-Mancinelli K."/>
            <person name="Lyhne E.K."/>
            <person name="Kogle M.E."/>
            <person name="Barry K."/>
            <person name="Clum A."/>
            <person name="Na H."/>
            <person name="Ledsgaard L."/>
            <person name="Lin J."/>
            <person name="Lipzen A."/>
            <person name="Kuo A."/>
            <person name="Riley R."/>
            <person name="Mondo S."/>
            <person name="Labutti K."/>
            <person name="Haridas S."/>
            <person name="Pangalinan J."/>
            <person name="Salamov A.A."/>
            <person name="Simmons B.A."/>
            <person name="Magnuson J.K."/>
            <person name="Chen J."/>
            <person name="Drula E."/>
            <person name="Henrissat B."/>
            <person name="Wiebenga A."/>
            <person name="Lubbers R.J."/>
            <person name="Gomes A.C."/>
            <person name="Makela M.R."/>
            <person name="Stajich J."/>
            <person name="Grigoriev I.V."/>
            <person name="Mortensen U.H."/>
            <person name="De Vries R.P."/>
            <person name="Baker S.E."/>
            <person name="Andersen M.R."/>
        </authorList>
    </citation>
    <scope>NUCLEOTIDE SEQUENCE [LARGE SCALE GENOMIC DNA]</scope>
    <source>
        <strain evidence="2 3">CBS 209.92</strain>
    </source>
</reference>
<gene>
    <name evidence="2" type="ORF">BJX66DRAFT_233953</name>
</gene>
<keyword evidence="3" id="KW-1185">Reference proteome</keyword>
<evidence type="ECO:0000313" key="2">
    <source>
        <dbReference type="EMBL" id="KAL2792928.1"/>
    </source>
</evidence>
<accession>A0ABR4G1S7</accession>
<feature type="compositionally biased region" description="Basic and acidic residues" evidence="1">
    <location>
        <begin position="136"/>
        <end position="178"/>
    </location>
</feature>
<organism evidence="2 3">
    <name type="scientific">Aspergillus keveii</name>
    <dbReference type="NCBI Taxonomy" id="714993"/>
    <lineage>
        <taxon>Eukaryota</taxon>
        <taxon>Fungi</taxon>
        <taxon>Dikarya</taxon>
        <taxon>Ascomycota</taxon>
        <taxon>Pezizomycotina</taxon>
        <taxon>Eurotiomycetes</taxon>
        <taxon>Eurotiomycetidae</taxon>
        <taxon>Eurotiales</taxon>
        <taxon>Aspergillaceae</taxon>
        <taxon>Aspergillus</taxon>
        <taxon>Aspergillus subgen. Nidulantes</taxon>
    </lineage>
</organism>
<protein>
    <submittedName>
        <fullName evidence="2">Uncharacterized protein</fullName>
    </submittedName>
</protein>
<evidence type="ECO:0000313" key="3">
    <source>
        <dbReference type="Proteomes" id="UP001610563"/>
    </source>
</evidence>
<comment type="caution">
    <text evidence="2">The sequence shown here is derived from an EMBL/GenBank/DDBJ whole genome shotgun (WGS) entry which is preliminary data.</text>
</comment>
<dbReference type="Proteomes" id="UP001610563">
    <property type="component" value="Unassembled WGS sequence"/>
</dbReference>
<name>A0ABR4G1S7_9EURO</name>
<feature type="region of interest" description="Disordered" evidence="1">
    <location>
        <begin position="133"/>
        <end position="187"/>
    </location>
</feature>